<dbReference type="InterPro" id="IPR036393">
    <property type="entry name" value="AceGlu_kinase-like_sf"/>
</dbReference>
<dbReference type="SUPFAM" id="SSF53633">
    <property type="entry name" value="Carbamate kinase-like"/>
    <property type="match status" value="1"/>
</dbReference>
<keyword evidence="4 9" id="KW-0808">Transferase</keyword>
<dbReference type="GO" id="GO:0005524">
    <property type="term" value="F:ATP binding"/>
    <property type="evidence" value="ECO:0007669"/>
    <property type="project" value="UniProtKB-UniRule"/>
</dbReference>
<feature type="binding site" evidence="9">
    <location>
        <position position="190"/>
    </location>
    <ligand>
        <name>substrate</name>
    </ligand>
</feature>
<keyword evidence="6 9" id="KW-0418">Kinase</keyword>
<dbReference type="EC" id="2.7.2.8" evidence="9"/>
<comment type="caution">
    <text evidence="11">The sequence shown here is derived from an EMBL/GenBank/DDBJ whole genome shotgun (WGS) entry which is preliminary data.</text>
</comment>
<evidence type="ECO:0000259" key="10">
    <source>
        <dbReference type="Pfam" id="PF00696"/>
    </source>
</evidence>
<keyword evidence="3 9" id="KW-0028">Amino-acid biosynthesis</keyword>
<evidence type="ECO:0000256" key="7">
    <source>
        <dbReference type="ARBA" id="ARBA00022840"/>
    </source>
</evidence>
<dbReference type="PIRSF" id="PIRSF000728">
    <property type="entry name" value="NAGK"/>
    <property type="match status" value="1"/>
</dbReference>
<dbReference type="GO" id="GO:0042450">
    <property type="term" value="P:L-arginine biosynthetic process via ornithine"/>
    <property type="evidence" value="ECO:0007669"/>
    <property type="project" value="UniProtKB-UniRule"/>
</dbReference>
<keyword evidence="9" id="KW-0963">Cytoplasm</keyword>
<dbReference type="FunFam" id="3.40.1160.10:FF:000004">
    <property type="entry name" value="Acetylglutamate kinase"/>
    <property type="match status" value="1"/>
</dbReference>
<protein>
    <recommendedName>
        <fullName evidence="9">Acetylglutamate kinase</fullName>
        <ecNumber evidence="9">2.7.2.8</ecNumber>
    </recommendedName>
    <alternativeName>
        <fullName evidence="9">N-acetyl-L-glutamate 5-phosphotransferase</fullName>
    </alternativeName>
    <alternativeName>
        <fullName evidence="9">NAG kinase</fullName>
        <shortName evidence="9">NAGK</shortName>
    </alternativeName>
</protein>
<dbReference type="EMBL" id="DVOR01000102">
    <property type="protein sequence ID" value="HIV09114.1"/>
    <property type="molecule type" value="Genomic_DNA"/>
</dbReference>
<reference evidence="11" key="1">
    <citation type="submission" date="2020-10" db="EMBL/GenBank/DDBJ databases">
        <authorList>
            <person name="Gilroy R."/>
        </authorList>
    </citation>
    <scope>NUCLEOTIDE SEQUENCE</scope>
    <source>
        <strain evidence="11">35461</strain>
    </source>
</reference>
<dbReference type="Pfam" id="PF00696">
    <property type="entry name" value="AA_kinase"/>
    <property type="match status" value="1"/>
</dbReference>
<comment type="catalytic activity">
    <reaction evidence="8 9">
        <text>N-acetyl-L-glutamate + ATP = N-acetyl-L-glutamyl 5-phosphate + ADP</text>
        <dbReference type="Rhea" id="RHEA:14629"/>
        <dbReference type="ChEBI" id="CHEBI:30616"/>
        <dbReference type="ChEBI" id="CHEBI:44337"/>
        <dbReference type="ChEBI" id="CHEBI:57936"/>
        <dbReference type="ChEBI" id="CHEBI:456216"/>
        <dbReference type="EC" id="2.7.2.8"/>
    </reaction>
</comment>
<keyword evidence="2 9" id="KW-0055">Arginine biosynthesis</keyword>
<comment type="pathway">
    <text evidence="1 9">Amino-acid biosynthesis; L-arginine biosynthesis; N(2)-acetyl-L-ornithine from L-glutamate: step 2/4.</text>
</comment>
<accession>A0A9D1NN83</accession>
<feature type="binding site" evidence="9">
    <location>
        <begin position="67"/>
        <end position="68"/>
    </location>
    <ligand>
        <name>substrate</name>
    </ligand>
</feature>
<comment type="function">
    <text evidence="9">Catalyzes the ATP-dependent phosphorylation of N-acetyl-L-glutamate.</text>
</comment>
<evidence type="ECO:0000256" key="1">
    <source>
        <dbReference type="ARBA" id="ARBA00004828"/>
    </source>
</evidence>
<dbReference type="AlphaFoldDB" id="A0A9D1NN83"/>
<dbReference type="InterPro" id="IPR037528">
    <property type="entry name" value="ArgB"/>
</dbReference>
<comment type="similarity">
    <text evidence="9">Belongs to the acetylglutamate kinase family. ArgB subfamily.</text>
</comment>
<reference evidence="11" key="2">
    <citation type="journal article" date="2021" name="PeerJ">
        <title>Extensive microbial diversity within the chicken gut microbiome revealed by metagenomics and culture.</title>
        <authorList>
            <person name="Gilroy R."/>
            <person name="Ravi A."/>
            <person name="Getino M."/>
            <person name="Pursley I."/>
            <person name="Horton D.L."/>
            <person name="Alikhan N.F."/>
            <person name="Baker D."/>
            <person name="Gharbi K."/>
            <person name="Hall N."/>
            <person name="Watson M."/>
            <person name="Adriaenssens E.M."/>
            <person name="Foster-Nyarko E."/>
            <person name="Jarju S."/>
            <person name="Secka A."/>
            <person name="Antonio M."/>
            <person name="Oren A."/>
            <person name="Chaudhuri R.R."/>
            <person name="La Ragione R."/>
            <person name="Hildebrand F."/>
            <person name="Pallen M.J."/>
        </authorList>
    </citation>
    <scope>NUCLEOTIDE SEQUENCE</scope>
    <source>
        <strain evidence="11">35461</strain>
    </source>
</reference>
<evidence type="ECO:0000313" key="12">
    <source>
        <dbReference type="Proteomes" id="UP000886845"/>
    </source>
</evidence>
<name>A0A9D1NN83_9BACT</name>
<evidence type="ECO:0000256" key="5">
    <source>
        <dbReference type="ARBA" id="ARBA00022741"/>
    </source>
</evidence>
<evidence type="ECO:0000256" key="2">
    <source>
        <dbReference type="ARBA" id="ARBA00022571"/>
    </source>
</evidence>
<evidence type="ECO:0000256" key="6">
    <source>
        <dbReference type="ARBA" id="ARBA00022777"/>
    </source>
</evidence>
<dbReference type="InterPro" id="IPR001048">
    <property type="entry name" value="Asp/Glu/Uridylate_kinase"/>
</dbReference>
<feature type="site" description="Transition state stabilizer" evidence="9">
    <location>
        <position position="32"/>
    </location>
</feature>
<dbReference type="NCBIfam" id="TIGR00761">
    <property type="entry name" value="argB"/>
    <property type="match status" value="1"/>
</dbReference>
<evidence type="ECO:0000256" key="8">
    <source>
        <dbReference type="ARBA" id="ARBA00048141"/>
    </source>
</evidence>
<evidence type="ECO:0000256" key="9">
    <source>
        <dbReference type="HAMAP-Rule" id="MF_00082"/>
    </source>
</evidence>
<comment type="subcellular location">
    <subcellularLocation>
        <location evidence="9">Cytoplasm</location>
    </subcellularLocation>
</comment>
<dbReference type="HAMAP" id="MF_00082">
    <property type="entry name" value="ArgB"/>
    <property type="match status" value="1"/>
</dbReference>
<dbReference type="Proteomes" id="UP000886845">
    <property type="component" value="Unassembled WGS sequence"/>
</dbReference>
<evidence type="ECO:0000313" key="11">
    <source>
        <dbReference type="EMBL" id="HIV09114.1"/>
    </source>
</evidence>
<feature type="binding site" evidence="9">
    <location>
        <position position="89"/>
    </location>
    <ligand>
        <name>substrate</name>
    </ligand>
</feature>
<feature type="site" description="Transition state stabilizer" evidence="9">
    <location>
        <position position="253"/>
    </location>
</feature>
<evidence type="ECO:0000256" key="4">
    <source>
        <dbReference type="ARBA" id="ARBA00022679"/>
    </source>
</evidence>
<dbReference type="GO" id="GO:0005737">
    <property type="term" value="C:cytoplasm"/>
    <property type="evidence" value="ECO:0007669"/>
    <property type="project" value="UniProtKB-SubCell"/>
</dbReference>
<proteinExistence type="inferred from homology"/>
<feature type="domain" description="Aspartate/glutamate/uridylate kinase" evidence="10">
    <location>
        <begin position="28"/>
        <end position="272"/>
    </location>
</feature>
<keyword evidence="7 9" id="KW-0067">ATP-binding</keyword>
<evidence type="ECO:0000256" key="3">
    <source>
        <dbReference type="ARBA" id="ARBA00022605"/>
    </source>
</evidence>
<dbReference type="PANTHER" id="PTHR23342">
    <property type="entry name" value="N-ACETYLGLUTAMATE SYNTHASE"/>
    <property type="match status" value="1"/>
</dbReference>
<dbReference type="PANTHER" id="PTHR23342:SF0">
    <property type="entry name" value="N-ACETYLGLUTAMATE SYNTHASE, MITOCHONDRIAL"/>
    <property type="match status" value="1"/>
</dbReference>
<sequence>MTMVEQCIEKANVLIEAVPYIQDFRGSLVVVKVGGSVMESPENLLRLLSDVAFMRTVGIKVIVVHGGGKAISRAMAEAGIPPNFVRGLRVTDERTIEVVEEVIKRQVNANILRLLNGNFHVLARPLHGDWVLTVRKETGIDPETGATLDWGYVGQPTKVKIDSITDMTDAGVIPVITPLGLGEEDGKLYNVNADVAAVAIAKALRVRKLVFISDVPGLLRDVGDPTSLISTLRVGNVARLKEEGVISGGMIPKVDSCVEAIEAGVQRVHLVDGRMPHSLLLEIFTKQGVGTEIKADE</sequence>
<organism evidence="11 12">
    <name type="scientific">Candidatus Spyradenecus faecavium</name>
    <dbReference type="NCBI Taxonomy" id="2840947"/>
    <lineage>
        <taxon>Bacteria</taxon>
        <taxon>Pseudomonadati</taxon>
        <taxon>Lentisphaerota</taxon>
        <taxon>Lentisphaeria</taxon>
        <taxon>Lentisphaerales</taxon>
        <taxon>Lentisphaeraceae</taxon>
        <taxon>Lentisphaeraceae incertae sedis</taxon>
        <taxon>Candidatus Spyradenecus</taxon>
    </lineage>
</organism>
<gene>
    <name evidence="9 11" type="primary">argB</name>
    <name evidence="11" type="ORF">IAC79_03255</name>
</gene>
<dbReference type="GO" id="GO:0003991">
    <property type="term" value="F:acetylglutamate kinase activity"/>
    <property type="evidence" value="ECO:0007669"/>
    <property type="project" value="UniProtKB-UniRule"/>
</dbReference>
<dbReference type="InterPro" id="IPR004662">
    <property type="entry name" value="AcgluKinase_fam"/>
</dbReference>
<keyword evidence="5 9" id="KW-0547">Nucleotide-binding</keyword>
<dbReference type="Gene3D" id="3.40.1160.10">
    <property type="entry name" value="Acetylglutamate kinase-like"/>
    <property type="match status" value="1"/>
</dbReference>